<accession>A0ABY1MNC3</accession>
<proteinExistence type="predicted"/>
<keyword evidence="2" id="KW-1185">Reference proteome</keyword>
<dbReference type="SUPFAM" id="SSF50475">
    <property type="entry name" value="FMN-binding split barrel"/>
    <property type="match status" value="1"/>
</dbReference>
<name>A0ABY1MNC3_9PROT</name>
<dbReference type="Gene3D" id="2.30.110.10">
    <property type="entry name" value="Electron Transport, Fmn-binding Protein, Chain A"/>
    <property type="match status" value="1"/>
</dbReference>
<evidence type="ECO:0000313" key="2">
    <source>
        <dbReference type="Proteomes" id="UP000193925"/>
    </source>
</evidence>
<dbReference type="EMBL" id="LT841305">
    <property type="protein sequence ID" value="SMH65289.1"/>
    <property type="molecule type" value="Genomic_DNA"/>
</dbReference>
<organism evidence="1 2">
    <name type="scientific">Acidithiobacillus ferrivorans</name>
    <dbReference type="NCBI Taxonomy" id="160808"/>
    <lineage>
        <taxon>Bacteria</taxon>
        <taxon>Pseudomonadati</taxon>
        <taxon>Pseudomonadota</taxon>
        <taxon>Acidithiobacillia</taxon>
        <taxon>Acidithiobacillales</taxon>
        <taxon>Acidithiobacillaceae</taxon>
        <taxon>Acidithiobacillus</taxon>
    </lineage>
</organism>
<dbReference type="Proteomes" id="UP000193925">
    <property type="component" value="Chromosome AFERRI"/>
</dbReference>
<dbReference type="RefSeq" id="WP_231951221.1">
    <property type="nucleotide sequence ID" value="NZ_LT841305.1"/>
</dbReference>
<reference evidence="1 2" key="1">
    <citation type="submission" date="2017-03" db="EMBL/GenBank/DDBJ databases">
        <authorList>
            <person name="Regsiter A."/>
            <person name="William W."/>
        </authorList>
    </citation>
    <scope>NUCLEOTIDE SEQUENCE [LARGE SCALE GENOMIC DNA]</scope>
    <source>
        <strain evidence="1">PRJEB5721</strain>
    </source>
</reference>
<gene>
    <name evidence="1" type="ORF">AFERRI_20070</name>
</gene>
<dbReference type="InterPro" id="IPR012349">
    <property type="entry name" value="Split_barrel_FMN-bd"/>
</dbReference>
<protein>
    <submittedName>
        <fullName evidence="1">FMN-binding pyridoxamine 5'-phosphate oxidase-related protein</fullName>
    </submittedName>
</protein>
<sequence length="83" mass="8762">MMESTEVVDAEISNLIVNTQTMTLATSNSAGVPEASMASFIYEATSHQFYTAVSMLSPHTTHLAAKKPTAIMIVGDEQGAGAR</sequence>
<evidence type="ECO:0000313" key="1">
    <source>
        <dbReference type="EMBL" id="SMH65289.1"/>
    </source>
</evidence>